<feature type="coiled-coil region" evidence="4">
    <location>
        <begin position="358"/>
        <end position="385"/>
    </location>
</feature>
<dbReference type="SUPFAM" id="SSF53300">
    <property type="entry name" value="vWA-like"/>
    <property type="match status" value="1"/>
</dbReference>
<evidence type="ECO:0000313" key="8">
    <source>
        <dbReference type="Proteomes" id="UP000196027"/>
    </source>
</evidence>
<accession>A0A1Y0I2J3</accession>
<dbReference type="PANTHER" id="PTHR47763">
    <property type="entry name" value="ALPHA-PROTEIN KINASE VWKA"/>
    <property type="match status" value="1"/>
</dbReference>
<dbReference type="OrthoDB" id="9805121at2"/>
<gene>
    <name evidence="7" type="ORF">OLMES_0518</name>
</gene>
<reference evidence="7 8" key="1">
    <citation type="submission" date="2017-05" db="EMBL/GenBank/DDBJ databases">
        <title>Genomic insights into alkan degradation activity of Oleiphilus messinensis.</title>
        <authorList>
            <person name="Kozyavkin S.A."/>
            <person name="Slesarev A.I."/>
            <person name="Golyshin P.N."/>
            <person name="Korzhenkov A."/>
            <person name="Golyshina O.N."/>
            <person name="Toshchakov S.V."/>
        </authorList>
    </citation>
    <scope>NUCLEOTIDE SEQUENCE [LARGE SCALE GENOMIC DNA]</scope>
    <source>
        <strain evidence="7 8">ME102</strain>
    </source>
</reference>
<evidence type="ECO:0000256" key="4">
    <source>
        <dbReference type="SAM" id="Coils"/>
    </source>
</evidence>
<dbReference type="GO" id="GO:0005737">
    <property type="term" value="C:cytoplasm"/>
    <property type="evidence" value="ECO:0007669"/>
    <property type="project" value="TreeGrafter"/>
</dbReference>
<dbReference type="Proteomes" id="UP000196027">
    <property type="component" value="Chromosome"/>
</dbReference>
<dbReference type="PROSITE" id="PS50234">
    <property type="entry name" value="VWFA"/>
    <property type="match status" value="1"/>
</dbReference>
<keyword evidence="8" id="KW-1185">Reference proteome</keyword>
<name>A0A1Y0I2J3_9GAMM</name>
<keyword evidence="4" id="KW-0175">Coiled coil</keyword>
<dbReference type="Gene3D" id="3.40.50.410">
    <property type="entry name" value="von Willebrand factor, type A domain"/>
    <property type="match status" value="1"/>
</dbReference>
<dbReference type="InterPro" id="IPR052969">
    <property type="entry name" value="Thr-specific_kinase-like"/>
</dbReference>
<feature type="chain" id="PRO_5013050252" evidence="5">
    <location>
        <begin position="20"/>
        <end position="421"/>
    </location>
</feature>
<evidence type="ECO:0000256" key="3">
    <source>
        <dbReference type="ARBA" id="ARBA00022729"/>
    </source>
</evidence>
<comment type="subcellular location">
    <subcellularLocation>
        <location evidence="1">Secreted</location>
    </subcellularLocation>
</comment>
<dbReference type="AlphaFoldDB" id="A0A1Y0I2J3"/>
<protein>
    <submittedName>
        <fullName evidence="7">von Willebrand factor type A domain-containing protein</fullName>
    </submittedName>
</protein>
<evidence type="ECO:0000256" key="2">
    <source>
        <dbReference type="ARBA" id="ARBA00022525"/>
    </source>
</evidence>
<evidence type="ECO:0000259" key="6">
    <source>
        <dbReference type="PROSITE" id="PS50234"/>
    </source>
</evidence>
<dbReference type="EMBL" id="CP021425">
    <property type="protein sequence ID" value="ARU54621.1"/>
    <property type="molecule type" value="Genomic_DNA"/>
</dbReference>
<keyword evidence="2" id="KW-0964">Secreted</keyword>
<dbReference type="CDD" id="cd00198">
    <property type="entry name" value="vWFA"/>
    <property type="match status" value="1"/>
</dbReference>
<keyword evidence="3 5" id="KW-0732">Signal</keyword>
<dbReference type="InterPro" id="IPR056861">
    <property type="entry name" value="HMCN1-like_VWA"/>
</dbReference>
<dbReference type="PANTHER" id="PTHR47763:SF1">
    <property type="entry name" value="DUF659 DOMAIN-CONTAINING PROTEIN"/>
    <property type="match status" value="1"/>
</dbReference>
<dbReference type="InterPro" id="IPR036465">
    <property type="entry name" value="vWFA_dom_sf"/>
</dbReference>
<dbReference type="RefSeq" id="WP_087459799.1">
    <property type="nucleotide sequence ID" value="NZ_CP021425.1"/>
</dbReference>
<evidence type="ECO:0000256" key="5">
    <source>
        <dbReference type="SAM" id="SignalP"/>
    </source>
</evidence>
<evidence type="ECO:0000256" key="1">
    <source>
        <dbReference type="ARBA" id="ARBA00004613"/>
    </source>
</evidence>
<feature type="domain" description="VWFA" evidence="6">
    <location>
        <begin position="48"/>
        <end position="266"/>
    </location>
</feature>
<proteinExistence type="predicted"/>
<sequence length="421" mass="46007">MKNTFLALSLCLATAGAVAVYPELTVNPEMPVTKVPLAAVAEEKPRIEVVFVLDTTSSMSGLIQAAKENIWSIATTMASAQPAPEIHMGLVAFRDRGDRYVTKVIDMSTDLDSMYAQLMDLRAEGGGDTPESVNQGLLAAVNEISWSGDLKYQSGAQMQNGKLQNDKLPNEKARHDSYKVIFLVGDAPPHMDYPGEPQYPDILKMAQKKGIVINTIQAGQDTSTKQVWQDIAQLNQGSYFQVAQGGNAVAVSTPFDERIAQLSKDLDETRVFYGDAAKRELLEAKQAAADKLHALGSVASRAKRALFNASGSGEANFLAESELVDDVVSGRVELEALPAASLPEPLQKLAPTEQKKLLKEKAERRAELKQDIARLSRERQAYITRHLDKSEEADSLDYQIFDTVKAQAAEKGFLYDEAPAY</sequence>
<evidence type="ECO:0000313" key="7">
    <source>
        <dbReference type="EMBL" id="ARU54621.1"/>
    </source>
</evidence>
<dbReference type="GO" id="GO:0004674">
    <property type="term" value="F:protein serine/threonine kinase activity"/>
    <property type="evidence" value="ECO:0007669"/>
    <property type="project" value="TreeGrafter"/>
</dbReference>
<organism evidence="7 8">
    <name type="scientific">Oleiphilus messinensis</name>
    <dbReference type="NCBI Taxonomy" id="141451"/>
    <lineage>
        <taxon>Bacteria</taxon>
        <taxon>Pseudomonadati</taxon>
        <taxon>Pseudomonadota</taxon>
        <taxon>Gammaproteobacteria</taxon>
        <taxon>Oceanospirillales</taxon>
        <taxon>Oleiphilaceae</taxon>
        <taxon>Oleiphilus</taxon>
    </lineage>
</organism>
<dbReference type="InterPro" id="IPR002035">
    <property type="entry name" value="VWF_A"/>
</dbReference>
<feature type="signal peptide" evidence="5">
    <location>
        <begin position="1"/>
        <end position="19"/>
    </location>
</feature>
<dbReference type="SMART" id="SM00327">
    <property type="entry name" value="VWA"/>
    <property type="match status" value="1"/>
</dbReference>
<dbReference type="KEGG" id="ome:OLMES_0518"/>
<dbReference type="Pfam" id="PF25106">
    <property type="entry name" value="VWA_4"/>
    <property type="match status" value="1"/>
</dbReference>